<dbReference type="AlphaFoldDB" id="C5A4V5"/>
<name>C5A4V5_THEGJ</name>
<dbReference type="PaxDb" id="593117-TGAM_0765"/>
<dbReference type="KEGG" id="tga:TGAM_0765"/>
<keyword evidence="1" id="KW-1133">Transmembrane helix</keyword>
<evidence type="ECO:0000313" key="3">
    <source>
        <dbReference type="Proteomes" id="UP000001488"/>
    </source>
</evidence>
<accession>C5A4V5</accession>
<keyword evidence="1" id="KW-0812">Transmembrane</keyword>
<feature type="transmembrane region" description="Helical" evidence="1">
    <location>
        <begin position="112"/>
        <end position="132"/>
    </location>
</feature>
<dbReference type="RefSeq" id="WP_015858385.1">
    <property type="nucleotide sequence ID" value="NC_012804.1"/>
</dbReference>
<evidence type="ECO:0000313" key="2">
    <source>
        <dbReference type="EMBL" id="ACS33267.1"/>
    </source>
</evidence>
<gene>
    <name evidence="2" type="ordered locus">TGAM_0765</name>
</gene>
<evidence type="ECO:0008006" key="4">
    <source>
        <dbReference type="Google" id="ProtNLM"/>
    </source>
</evidence>
<dbReference type="eggNOG" id="arCOG05786">
    <property type="taxonomic scope" value="Archaea"/>
</dbReference>
<dbReference type="Proteomes" id="UP000001488">
    <property type="component" value="Chromosome"/>
</dbReference>
<dbReference type="Pfam" id="PF09874">
    <property type="entry name" value="DUF2101"/>
    <property type="match status" value="1"/>
</dbReference>
<keyword evidence="3" id="KW-1185">Reference proteome</keyword>
<organism evidence="2 3">
    <name type="scientific">Thermococcus gammatolerans (strain DSM 15229 / JCM 11827 / EJ3)</name>
    <dbReference type="NCBI Taxonomy" id="593117"/>
    <lineage>
        <taxon>Archaea</taxon>
        <taxon>Methanobacteriati</taxon>
        <taxon>Methanobacteriota</taxon>
        <taxon>Thermococci</taxon>
        <taxon>Thermococcales</taxon>
        <taxon>Thermococcaceae</taxon>
        <taxon>Thermococcus</taxon>
    </lineage>
</organism>
<dbReference type="EMBL" id="CP001398">
    <property type="protein sequence ID" value="ACS33267.1"/>
    <property type="molecule type" value="Genomic_DNA"/>
</dbReference>
<dbReference type="GeneID" id="7987739"/>
<evidence type="ECO:0000256" key="1">
    <source>
        <dbReference type="SAM" id="Phobius"/>
    </source>
</evidence>
<dbReference type="STRING" id="593117.TGAM_0765"/>
<feature type="transmembrane region" description="Helical" evidence="1">
    <location>
        <begin position="83"/>
        <end position="100"/>
    </location>
</feature>
<protein>
    <recommendedName>
        <fullName evidence="4">DUF2101 domain-containing protein</fullName>
    </recommendedName>
</protein>
<reference evidence="2 3" key="1">
    <citation type="journal article" date="2007" name="Genome Biol.">
        <title>Genome analysis and genome-wide proteomics of Thermococcus gammatolerans, the most radioresistant organism known amongst the Archaea.</title>
        <authorList>
            <person name="Zivanovic Y."/>
            <person name="Armengaud J."/>
            <person name="Lagorce A."/>
            <person name="Leplat C."/>
            <person name="Guerin P."/>
            <person name="Dutertre M."/>
            <person name="Anthouard V."/>
            <person name="Forterre P."/>
            <person name="Wincker P."/>
            <person name="Confalonieri F."/>
        </authorList>
    </citation>
    <scope>NUCLEOTIDE SEQUENCE [LARGE SCALE GENOMIC DNA]</scope>
    <source>
        <strain evidence="3">DSM 15229 / JCM 11827 / EJ3</strain>
    </source>
</reference>
<proteinExistence type="predicted"/>
<dbReference type="InterPro" id="IPR018663">
    <property type="entry name" value="DUF2101_membrane"/>
</dbReference>
<sequence>MSLLDLFYSIGEAVEEFSRKAVHSIRELVSPTPQSKPPEFRILRRLVRREVTVHELLSLKLQLVLVGYLLLSLLIVLTLRSPYLLALLFIGEIAYLRYLIKRNWNFFVEAEPYYFFYSVISVISFLSFLGYLLLRKLATSVYYYYGYLIGVLIVVLLFRWYFKGRYGREYTYGIVEEVRGDLIRVFVNDDLAANVKPGRYWVPAVPDAEPGRVVKLLVEERTLKGSVPVRVIEVYLDQSSHTETEPKDDTE</sequence>
<dbReference type="HOGENOM" id="CLU_098181_0_0_2"/>
<dbReference type="OrthoDB" id="86267at2157"/>
<feature type="transmembrane region" description="Helical" evidence="1">
    <location>
        <begin position="57"/>
        <end position="77"/>
    </location>
</feature>
<dbReference type="PATRIC" id="fig|593117.10.peg.762"/>
<feature type="transmembrane region" description="Helical" evidence="1">
    <location>
        <begin position="144"/>
        <end position="162"/>
    </location>
</feature>
<keyword evidence="1" id="KW-0472">Membrane</keyword>